<reference evidence="3" key="1">
    <citation type="journal article" date="2019" name="BMC Genomics">
        <title>A new reference genome for Sorghum bicolor reveals high levels of sequence similarity between sweet and grain genotypes: implications for the genetics of sugar metabolism.</title>
        <authorList>
            <person name="Cooper E.A."/>
            <person name="Brenton Z.W."/>
            <person name="Flinn B.S."/>
            <person name="Jenkins J."/>
            <person name="Shu S."/>
            <person name="Flowers D."/>
            <person name="Luo F."/>
            <person name="Wang Y."/>
            <person name="Xia P."/>
            <person name="Barry K."/>
            <person name="Daum C."/>
            <person name="Lipzen A."/>
            <person name="Yoshinaga Y."/>
            <person name="Schmutz J."/>
            <person name="Saski C."/>
            <person name="Vermerris W."/>
            <person name="Kresovich S."/>
        </authorList>
    </citation>
    <scope>NUCLEOTIDE SEQUENCE</scope>
</reference>
<dbReference type="PANTHER" id="PTHR34223">
    <property type="entry name" value="OS11G0201299 PROTEIN"/>
    <property type="match status" value="1"/>
</dbReference>
<dbReference type="InterPro" id="IPR053197">
    <property type="entry name" value="F-box_SCFL_complex_component"/>
</dbReference>
<dbReference type="InterPro" id="IPR053781">
    <property type="entry name" value="F-box_AtFBL13-like"/>
</dbReference>
<dbReference type="Pfam" id="PF24758">
    <property type="entry name" value="LRR_At5g56370"/>
    <property type="match status" value="1"/>
</dbReference>
<dbReference type="Gene3D" id="3.80.10.10">
    <property type="entry name" value="Ribonuclease Inhibitor"/>
    <property type="match status" value="2"/>
</dbReference>
<dbReference type="InterPro" id="IPR055411">
    <property type="entry name" value="LRR_FXL15/At3g58940/PEG3-like"/>
</dbReference>
<evidence type="ECO:0000259" key="2">
    <source>
        <dbReference type="SMART" id="SM00256"/>
    </source>
</evidence>
<feature type="compositionally biased region" description="Low complexity" evidence="1">
    <location>
        <begin position="12"/>
        <end position="22"/>
    </location>
</feature>
<evidence type="ECO:0000313" key="4">
    <source>
        <dbReference type="Proteomes" id="UP000807115"/>
    </source>
</evidence>
<dbReference type="SMART" id="SM00256">
    <property type="entry name" value="FBOX"/>
    <property type="match status" value="1"/>
</dbReference>
<sequence>MELEAIGKRPRASSGGSSSSLAGDRLSSLPDCLIHHIMSFLKARQVVQTCVLSTRWRHLWRSVPCLDIDQEEFKTAGPNRDKEKEWHDFTDFTDHLLIPNNISIAHLDTFHLQLSVSTPYDKDKQAARWIRHGIKYSGQDPGIHSWRLKRLHLSNLYLDDSFMNHISSGCQYLEYLDLKSCNCSFHEITSHTLKNLILKGCRCYELSVITPMLNSLIINGGQITYISQLRVIAPAVAYLLLDVSANSFEGGVSFDEMSSLAEASIFLRNCVGSELSMDQFKLCSLSNVTKLALSGFQTMVIGEEFPEFQNLRTLLLEHCDLSDNFQMLGHFLQHSPNLEKLTLGHCKLSKDPKRKKGNVKLNKGYLNQFDVRCKNLKLTEIIYNVDDAHKLLNLLCIISGDLPKNNIKFTKVVPGHP</sequence>
<accession>A0A921UCL8</accession>
<dbReference type="InterPro" id="IPR032675">
    <property type="entry name" value="LRR_dom_sf"/>
</dbReference>
<name>A0A921UCL8_SORBI</name>
<feature type="region of interest" description="Disordered" evidence="1">
    <location>
        <begin position="1"/>
        <end position="22"/>
    </location>
</feature>
<dbReference type="Proteomes" id="UP000807115">
    <property type="component" value="Chromosome 6"/>
</dbReference>
<dbReference type="SUPFAM" id="SSF81383">
    <property type="entry name" value="F-box domain"/>
    <property type="match status" value="1"/>
</dbReference>
<dbReference type="EMBL" id="CM027685">
    <property type="protein sequence ID" value="KAG0525895.1"/>
    <property type="molecule type" value="Genomic_DNA"/>
</dbReference>
<comment type="caution">
    <text evidence="3">The sequence shown here is derived from an EMBL/GenBank/DDBJ whole genome shotgun (WGS) entry which is preliminary data.</text>
</comment>
<evidence type="ECO:0000256" key="1">
    <source>
        <dbReference type="SAM" id="MobiDB-lite"/>
    </source>
</evidence>
<dbReference type="AlphaFoldDB" id="A0A921UCL8"/>
<gene>
    <name evidence="3" type="ORF">BDA96_06G097200</name>
</gene>
<organism evidence="3 4">
    <name type="scientific">Sorghum bicolor</name>
    <name type="common">Sorghum</name>
    <name type="synonym">Sorghum vulgare</name>
    <dbReference type="NCBI Taxonomy" id="4558"/>
    <lineage>
        <taxon>Eukaryota</taxon>
        <taxon>Viridiplantae</taxon>
        <taxon>Streptophyta</taxon>
        <taxon>Embryophyta</taxon>
        <taxon>Tracheophyta</taxon>
        <taxon>Spermatophyta</taxon>
        <taxon>Magnoliopsida</taxon>
        <taxon>Liliopsida</taxon>
        <taxon>Poales</taxon>
        <taxon>Poaceae</taxon>
        <taxon>PACMAD clade</taxon>
        <taxon>Panicoideae</taxon>
        <taxon>Andropogonodae</taxon>
        <taxon>Andropogoneae</taxon>
        <taxon>Sorghinae</taxon>
        <taxon>Sorghum</taxon>
    </lineage>
</organism>
<dbReference type="InterPro" id="IPR001810">
    <property type="entry name" value="F-box_dom"/>
</dbReference>
<dbReference type="SUPFAM" id="SSF52047">
    <property type="entry name" value="RNI-like"/>
    <property type="match status" value="1"/>
</dbReference>
<feature type="domain" description="F-box" evidence="2">
    <location>
        <begin position="29"/>
        <end position="68"/>
    </location>
</feature>
<reference evidence="3" key="2">
    <citation type="submission" date="2020-10" db="EMBL/GenBank/DDBJ databases">
        <authorList>
            <person name="Cooper E.A."/>
            <person name="Brenton Z.W."/>
            <person name="Flinn B.S."/>
            <person name="Jenkins J."/>
            <person name="Shu S."/>
            <person name="Flowers D."/>
            <person name="Luo F."/>
            <person name="Wang Y."/>
            <person name="Xia P."/>
            <person name="Barry K."/>
            <person name="Daum C."/>
            <person name="Lipzen A."/>
            <person name="Yoshinaga Y."/>
            <person name="Schmutz J."/>
            <person name="Saski C."/>
            <person name="Vermerris W."/>
            <person name="Kresovich S."/>
        </authorList>
    </citation>
    <scope>NUCLEOTIDE SEQUENCE</scope>
</reference>
<protein>
    <recommendedName>
        <fullName evidence="2">F-box domain-containing protein</fullName>
    </recommendedName>
</protein>
<dbReference type="Pfam" id="PF00646">
    <property type="entry name" value="F-box"/>
    <property type="match status" value="1"/>
</dbReference>
<dbReference type="CDD" id="cd22160">
    <property type="entry name" value="F-box_AtFBL13-like"/>
    <property type="match status" value="1"/>
</dbReference>
<evidence type="ECO:0000313" key="3">
    <source>
        <dbReference type="EMBL" id="KAG0525895.1"/>
    </source>
</evidence>
<dbReference type="InterPro" id="IPR036047">
    <property type="entry name" value="F-box-like_dom_sf"/>
</dbReference>
<dbReference type="Gene3D" id="1.20.1280.50">
    <property type="match status" value="1"/>
</dbReference>
<dbReference type="PANTHER" id="PTHR34223:SF65">
    <property type="entry name" value="OS04G0440300 PROTEIN"/>
    <property type="match status" value="1"/>
</dbReference>
<proteinExistence type="predicted"/>